<reference evidence="1" key="1">
    <citation type="submission" date="2014-09" db="EMBL/GenBank/DDBJ databases">
        <authorList>
            <person name="Magalhaes I.L.F."/>
            <person name="Oliveira U."/>
            <person name="Santos F.R."/>
            <person name="Vidigal T.H.D.A."/>
            <person name="Brescovit A.D."/>
            <person name="Santos A.J."/>
        </authorList>
    </citation>
    <scope>NUCLEOTIDE SEQUENCE</scope>
    <source>
        <tissue evidence="1">Shoot tissue taken approximately 20 cm above the soil surface</tissue>
    </source>
</reference>
<sequence>MTYCTPRRQ</sequence>
<proteinExistence type="predicted"/>
<dbReference type="EMBL" id="GBRH01253901">
    <property type="protein sequence ID" value="JAD43994.1"/>
    <property type="molecule type" value="Transcribed_RNA"/>
</dbReference>
<evidence type="ECO:0000313" key="1">
    <source>
        <dbReference type="EMBL" id="JAD43994.1"/>
    </source>
</evidence>
<organism evidence="1">
    <name type="scientific">Arundo donax</name>
    <name type="common">Giant reed</name>
    <name type="synonym">Donax arundinaceus</name>
    <dbReference type="NCBI Taxonomy" id="35708"/>
    <lineage>
        <taxon>Eukaryota</taxon>
        <taxon>Viridiplantae</taxon>
        <taxon>Streptophyta</taxon>
        <taxon>Embryophyta</taxon>
        <taxon>Tracheophyta</taxon>
        <taxon>Spermatophyta</taxon>
        <taxon>Magnoliopsida</taxon>
        <taxon>Liliopsida</taxon>
        <taxon>Poales</taxon>
        <taxon>Poaceae</taxon>
        <taxon>PACMAD clade</taxon>
        <taxon>Arundinoideae</taxon>
        <taxon>Arundineae</taxon>
        <taxon>Arundo</taxon>
    </lineage>
</organism>
<accession>A0A0A8ZXA7</accession>
<name>A0A0A8ZXA7_ARUDO</name>
<reference evidence="1" key="2">
    <citation type="journal article" date="2015" name="Data Brief">
        <title>Shoot transcriptome of the giant reed, Arundo donax.</title>
        <authorList>
            <person name="Barrero R.A."/>
            <person name="Guerrero F.D."/>
            <person name="Moolhuijzen P."/>
            <person name="Goolsby J.A."/>
            <person name="Tidwell J."/>
            <person name="Bellgard S.E."/>
            <person name="Bellgard M.I."/>
        </authorList>
    </citation>
    <scope>NUCLEOTIDE SEQUENCE</scope>
    <source>
        <tissue evidence="1">Shoot tissue taken approximately 20 cm above the soil surface</tissue>
    </source>
</reference>
<protein>
    <submittedName>
        <fullName evidence="1">Uncharacterized protein</fullName>
    </submittedName>
</protein>